<dbReference type="Pfam" id="PF00709">
    <property type="entry name" value="Adenylsucc_synt"/>
    <property type="match status" value="1"/>
</dbReference>
<dbReference type="Proteomes" id="UP000601435">
    <property type="component" value="Unassembled WGS sequence"/>
</dbReference>
<protein>
    <recommendedName>
        <fullName evidence="10">Adenylosuccinate synthetase</fullName>
    </recommendedName>
</protein>
<evidence type="ECO:0000256" key="3">
    <source>
        <dbReference type="ARBA" id="ARBA00022741"/>
    </source>
</evidence>
<dbReference type="GO" id="GO:0046040">
    <property type="term" value="P:IMP metabolic process"/>
    <property type="evidence" value="ECO:0007669"/>
    <property type="project" value="TreeGrafter"/>
</dbReference>
<dbReference type="GO" id="GO:0046872">
    <property type="term" value="F:metal ion binding"/>
    <property type="evidence" value="ECO:0007669"/>
    <property type="project" value="UniProtKB-KW"/>
</dbReference>
<dbReference type="OrthoDB" id="10265645at2759"/>
<evidence type="ECO:0000256" key="1">
    <source>
        <dbReference type="ARBA" id="ARBA00022598"/>
    </source>
</evidence>
<dbReference type="GO" id="GO:0005525">
    <property type="term" value="F:GTP binding"/>
    <property type="evidence" value="ECO:0007669"/>
    <property type="project" value="UniProtKB-KW"/>
</dbReference>
<dbReference type="PANTHER" id="PTHR11846:SF0">
    <property type="entry name" value="ADENYLOSUCCINATE SYNTHETASE"/>
    <property type="match status" value="1"/>
</dbReference>
<dbReference type="InterPro" id="IPR027417">
    <property type="entry name" value="P-loop_NTPase"/>
</dbReference>
<dbReference type="GO" id="GO:0005737">
    <property type="term" value="C:cytoplasm"/>
    <property type="evidence" value="ECO:0007669"/>
    <property type="project" value="TreeGrafter"/>
</dbReference>
<evidence type="ECO:0000313" key="9">
    <source>
        <dbReference type="Proteomes" id="UP000601435"/>
    </source>
</evidence>
<name>A0A813A707_9DINO</name>
<comment type="caution">
    <text evidence="8">The sequence shown here is derived from an EMBL/GenBank/DDBJ whole genome shotgun (WGS) entry which is preliminary data.</text>
</comment>
<keyword evidence="4" id="KW-0658">Purine biosynthesis</keyword>
<evidence type="ECO:0000256" key="2">
    <source>
        <dbReference type="ARBA" id="ARBA00022723"/>
    </source>
</evidence>
<evidence type="ECO:0000313" key="8">
    <source>
        <dbReference type="EMBL" id="CAE7853054.1"/>
    </source>
</evidence>
<evidence type="ECO:0000256" key="5">
    <source>
        <dbReference type="ARBA" id="ARBA00022842"/>
    </source>
</evidence>
<dbReference type="GO" id="GO:0044208">
    <property type="term" value="P:'de novo' AMP biosynthetic process"/>
    <property type="evidence" value="ECO:0007669"/>
    <property type="project" value="TreeGrafter"/>
</dbReference>
<sequence length="175" mass="19798">MKELEALKEFDPQAVERVFISTRAHILLDSHQIIDGILEAEQGSDSIGTTKRGIGPCYSSKAIRNGVRFGDLLHFEEFERKVRDLTVSCWQPAGLYPAMVCLECKSLLSQCGLDVPPDLSKVHKVLRRLMQQGRIRAREGRRWEWAADDAELPTVQQLLQQELGRCPAFNALPLQ</sequence>
<accession>A0A813A707</accession>
<dbReference type="SMART" id="SM00788">
    <property type="entry name" value="Adenylsucc_synt"/>
    <property type="match status" value="1"/>
</dbReference>
<keyword evidence="2" id="KW-0479">Metal-binding</keyword>
<keyword evidence="5" id="KW-0460">Magnesium</keyword>
<proteinExistence type="predicted"/>
<dbReference type="PROSITE" id="PS00513">
    <property type="entry name" value="ADENYLOSUCCIN_SYN_2"/>
    <property type="match status" value="1"/>
</dbReference>
<evidence type="ECO:0000256" key="6">
    <source>
        <dbReference type="ARBA" id="ARBA00023134"/>
    </source>
</evidence>
<dbReference type="GO" id="GO:0004019">
    <property type="term" value="F:adenylosuccinate synthase activity"/>
    <property type="evidence" value="ECO:0007669"/>
    <property type="project" value="InterPro"/>
</dbReference>
<dbReference type="Gene3D" id="1.10.300.10">
    <property type="entry name" value="Adenylosuccinate Synthetase, subunit A, domain 2"/>
    <property type="match status" value="1"/>
</dbReference>
<gene>
    <name evidence="8" type="ORF">SNEC2469_LOCUS26549</name>
</gene>
<dbReference type="SUPFAM" id="SSF52540">
    <property type="entry name" value="P-loop containing nucleoside triphosphate hydrolases"/>
    <property type="match status" value="1"/>
</dbReference>
<dbReference type="InterPro" id="IPR033128">
    <property type="entry name" value="Adenylosuccin_syn_Lys_AS"/>
</dbReference>
<keyword evidence="9" id="KW-1185">Reference proteome</keyword>
<dbReference type="InterPro" id="IPR042110">
    <property type="entry name" value="Adenylosuccinate_synth_dom2"/>
</dbReference>
<keyword evidence="1" id="KW-0436">Ligase</keyword>
<keyword evidence="6" id="KW-0342">GTP-binding</keyword>
<reference evidence="8" key="1">
    <citation type="submission" date="2021-02" db="EMBL/GenBank/DDBJ databases">
        <authorList>
            <person name="Dougan E. K."/>
            <person name="Rhodes N."/>
            <person name="Thang M."/>
            <person name="Chan C."/>
        </authorList>
    </citation>
    <scope>NUCLEOTIDE SEQUENCE</scope>
</reference>
<organism evidence="8 9">
    <name type="scientific">Symbiodinium necroappetens</name>
    <dbReference type="NCBI Taxonomy" id="1628268"/>
    <lineage>
        <taxon>Eukaryota</taxon>
        <taxon>Sar</taxon>
        <taxon>Alveolata</taxon>
        <taxon>Dinophyceae</taxon>
        <taxon>Suessiales</taxon>
        <taxon>Symbiodiniaceae</taxon>
        <taxon>Symbiodinium</taxon>
    </lineage>
</organism>
<dbReference type="PANTHER" id="PTHR11846">
    <property type="entry name" value="ADENYLOSUCCINATE SYNTHETASE"/>
    <property type="match status" value="1"/>
</dbReference>
<evidence type="ECO:0008006" key="10">
    <source>
        <dbReference type="Google" id="ProtNLM"/>
    </source>
</evidence>
<evidence type="ECO:0000256" key="7">
    <source>
        <dbReference type="PROSITE-ProRule" id="PRU10134"/>
    </source>
</evidence>
<keyword evidence="3" id="KW-0547">Nucleotide-binding</keyword>
<dbReference type="InterPro" id="IPR001114">
    <property type="entry name" value="Adenylosuccinate_synthetase"/>
</dbReference>
<dbReference type="EMBL" id="CAJNJA010054240">
    <property type="protein sequence ID" value="CAE7853054.1"/>
    <property type="molecule type" value="Genomic_DNA"/>
</dbReference>
<feature type="active site" evidence="7">
    <location>
        <position position="61"/>
    </location>
</feature>
<dbReference type="AlphaFoldDB" id="A0A813A707"/>
<evidence type="ECO:0000256" key="4">
    <source>
        <dbReference type="ARBA" id="ARBA00022755"/>
    </source>
</evidence>
<dbReference type="FunFam" id="1.10.300.10:FF:000001">
    <property type="entry name" value="Adenylosuccinate synthetase"/>
    <property type="match status" value="1"/>
</dbReference>
<feature type="non-terminal residue" evidence="8">
    <location>
        <position position="175"/>
    </location>
</feature>